<dbReference type="AlphaFoldDB" id="A0A2S0P939"/>
<dbReference type="OrthoDB" id="554695at2"/>
<feature type="transmembrane region" description="Helical" evidence="8">
    <location>
        <begin position="213"/>
        <end position="234"/>
    </location>
</feature>
<protein>
    <recommendedName>
        <fullName evidence="8">Probable membrane transporter protein</fullName>
    </recommendedName>
</protein>
<dbReference type="EMBL" id="CP028519">
    <property type="protein sequence ID" value="AVY93862.1"/>
    <property type="molecule type" value="Genomic_DNA"/>
</dbReference>
<evidence type="ECO:0000256" key="7">
    <source>
        <dbReference type="ARBA" id="ARBA00023136"/>
    </source>
</evidence>
<dbReference type="InterPro" id="IPR052017">
    <property type="entry name" value="TSUP"/>
</dbReference>
<keyword evidence="5 8" id="KW-0812">Transmembrane</keyword>
<feature type="transmembrane region" description="Helical" evidence="8">
    <location>
        <begin position="179"/>
        <end position="201"/>
    </location>
</feature>
<reference evidence="9 10" key="1">
    <citation type="submission" date="2018-04" db="EMBL/GenBank/DDBJ databases">
        <title>Denitrifier Microvirgula.</title>
        <authorList>
            <person name="Anderson E."/>
            <person name="Jang J."/>
            <person name="Ishii S."/>
        </authorList>
    </citation>
    <scope>NUCLEOTIDE SEQUENCE [LARGE SCALE GENOMIC DNA]</scope>
    <source>
        <strain evidence="9 10">BE2.4</strain>
    </source>
</reference>
<comment type="similarity">
    <text evidence="2 8">Belongs to the 4-toluene sulfonate uptake permease (TSUP) (TC 2.A.102) family.</text>
</comment>
<evidence type="ECO:0000256" key="8">
    <source>
        <dbReference type="RuleBase" id="RU363041"/>
    </source>
</evidence>
<dbReference type="KEGG" id="maer:DAI18_07240"/>
<dbReference type="InterPro" id="IPR002781">
    <property type="entry name" value="TM_pro_TauE-like"/>
</dbReference>
<evidence type="ECO:0000256" key="1">
    <source>
        <dbReference type="ARBA" id="ARBA00004651"/>
    </source>
</evidence>
<keyword evidence="6 8" id="KW-1133">Transmembrane helix</keyword>
<evidence type="ECO:0000313" key="9">
    <source>
        <dbReference type="EMBL" id="AVY93862.1"/>
    </source>
</evidence>
<evidence type="ECO:0000256" key="5">
    <source>
        <dbReference type="ARBA" id="ARBA00022692"/>
    </source>
</evidence>
<comment type="subcellular location">
    <subcellularLocation>
        <location evidence="1 8">Cell membrane</location>
        <topology evidence="1 8">Multi-pass membrane protein</topology>
    </subcellularLocation>
</comment>
<dbReference type="PANTHER" id="PTHR30269">
    <property type="entry name" value="TRANSMEMBRANE PROTEIN YFCA"/>
    <property type="match status" value="1"/>
</dbReference>
<keyword evidence="4 8" id="KW-1003">Cell membrane</keyword>
<feature type="transmembrane region" description="Helical" evidence="8">
    <location>
        <begin position="62"/>
        <end position="83"/>
    </location>
</feature>
<feature type="transmembrane region" description="Helical" evidence="8">
    <location>
        <begin position="128"/>
        <end position="159"/>
    </location>
</feature>
<evidence type="ECO:0000313" key="10">
    <source>
        <dbReference type="Proteomes" id="UP000244173"/>
    </source>
</evidence>
<organism evidence="9 10">
    <name type="scientific">Microvirgula aerodenitrificans</name>
    <dbReference type="NCBI Taxonomy" id="57480"/>
    <lineage>
        <taxon>Bacteria</taxon>
        <taxon>Pseudomonadati</taxon>
        <taxon>Pseudomonadota</taxon>
        <taxon>Betaproteobacteria</taxon>
        <taxon>Neisseriales</taxon>
        <taxon>Aquaspirillaceae</taxon>
        <taxon>Microvirgula</taxon>
    </lineage>
</organism>
<dbReference type="GO" id="GO:0005886">
    <property type="term" value="C:plasma membrane"/>
    <property type="evidence" value="ECO:0007669"/>
    <property type="project" value="UniProtKB-SubCell"/>
</dbReference>
<sequence>MAFAAGLIDSAVGGGGLIQVPALFNTLPRVDAATLLGTNKFSSIFGTGSAARSFMTRVRLPWSLVLPAAGCAFVFAFVGAAAVSLVPKAVMKPAVLVMLIGMAAYTLWKKDFGKLHAPAVIGTRERWIAVLIGCAIGFYDGIFGPGTGSFLIFLFIRFFAFDFLHASAAAKFVNLATNLAALSFFIPAGHILFGFAVPMAVSNVAGSLVGTHLAIRGGAGFIRVLFLILLSILIGKFAYDLFVPIG</sequence>
<gene>
    <name evidence="9" type="ORF">DAI18_07240</name>
</gene>
<evidence type="ECO:0000256" key="6">
    <source>
        <dbReference type="ARBA" id="ARBA00022989"/>
    </source>
</evidence>
<dbReference type="Pfam" id="PF01925">
    <property type="entry name" value="TauE"/>
    <property type="match status" value="1"/>
</dbReference>
<accession>A0A2S0P939</accession>
<feature type="transmembrane region" description="Helical" evidence="8">
    <location>
        <begin position="89"/>
        <end position="108"/>
    </location>
</feature>
<evidence type="ECO:0000256" key="3">
    <source>
        <dbReference type="ARBA" id="ARBA00022448"/>
    </source>
</evidence>
<dbReference type="Proteomes" id="UP000244173">
    <property type="component" value="Chromosome"/>
</dbReference>
<keyword evidence="3" id="KW-0813">Transport</keyword>
<keyword evidence="10" id="KW-1185">Reference proteome</keyword>
<dbReference type="PANTHER" id="PTHR30269:SF0">
    <property type="entry name" value="MEMBRANE TRANSPORTER PROTEIN YFCA-RELATED"/>
    <property type="match status" value="1"/>
</dbReference>
<proteinExistence type="inferred from homology"/>
<dbReference type="RefSeq" id="WP_036386852.1">
    <property type="nucleotide sequence ID" value="NZ_CALFSO010000112.1"/>
</dbReference>
<evidence type="ECO:0000256" key="4">
    <source>
        <dbReference type="ARBA" id="ARBA00022475"/>
    </source>
</evidence>
<evidence type="ECO:0000256" key="2">
    <source>
        <dbReference type="ARBA" id="ARBA00009142"/>
    </source>
</evidence>
<name>A0A2S0P939_9NEIS</name>
<dbReference type="STRING" id="1122240.GCA_000620105_03567"/>
<keyword evidence="7 8" id="KW-0472">Membrane</keyword>